<name>A0ABP6P7Y3_9ACTN</name>
<feature type="transmembrane region" description="Helical" evidence="2">
    <location>
        <begin position="154"/>
        <end position="174"/>
    </location>
</feature>
<keyword evidence="2" id="KW-0472">Membrane</keyword>
<keyword evidence="4" id="KW-1185">Reference proteome</keyword>
<keyword evidence="2" id="KW-0812">Transmembrane</keyword>
<reference evidence="4" key="1">
    <citation type="journal article" date="2019" name="Int. J. Syst. Evol. Microbiol.">
        <title>The Global Catalogue of Microorganisms (GCM) 10K type strain sequencing project: providing services to taxonomists for standard genome sequencing and annotation.</title>
        <authorList>
            <consortium name="The Broad Institute Genomics Platform"/>
            <consortium name="The Broad Institute Genome Sequencing Center for Infectious Disease"/>
            <person name="Wu L."/>
            <person name="Ma J."/>
        </authorList>
    </citation>
    <scope>NUCLEOTIDE SEQUENCE [LARGE SCALE GENOMIC DNA]</scope>
    <source>
        <strain evidence="4">JCM 15614</strain>
    </source>
</reference>
<keyword evidence="2" id="KW-1133">Transmembrane helix</keyword>
<evidence type="ECO:0000256" key="1">
    <source>
        <dbReference type="SAM" id="MobiDB-lite"/>
    </source>
</evidence>
<sequence length="192" mass="20858">MQPTTQQPRQQLLRELPEPRLRPRAAPYTGPYSQGYMGPDRPFPEPRRRVPGSRGRVRPMPIAALAAGTLGIAGTLPLALLVGAAVALGGLWGDTGVEWWLYPLLAAPLLQLWGAIELLIGRSWWLLVVTCLPGAALLAYLVVEQVVNDQGMGWYTPALGAPVLAMLLAGLPAVRRWVASRRRFAAGQRTRG</sequence>
<feature type="transmembrane region" description="Helical" evidence="2">
    <location>
        <begin position="99"/>
        <end position="116"/>
    </location>
</feature>
<feature type="transmembrane region" description="Helical" evidence="2">
    <location>
        <begin position="62"/>
        <end position="93"/>
    </location>
</feature>
<comment type="caution">
    <text evidence="3">The sequence shown here is derived from an EMBL/GenBank/DDBJ whole genome shotgun (WGS) entry which is preliminary data.</text>
</comment>
<dbReference type="RefSeq" id="WP_344689214.1">
    <property type="nucleotide sequence ID" value="NZ_BAAAVV010000005.1"/>
</dbReference>
<accession>A0ABP6P7Y3</accession>
<evidence type="ECO:0000313" key="3">
    <source>
        <dbReference type="EMBL" id="GAA3170641.1"/>
    </source>
</evidence>
<gene>
    <name evidence="3" type="ORF">GCM10010531_24890</name>
</gene>
<dbReference type="Proteomes" id="UP001499924">
    <property type="component" value="Unassembled WGS sequence"/>
</dbReference>
<dbReference type="EMBL" id="BAAAVV010000005">
    <property type="protein sequence ID" value="GAA3170641.1"/>
    <property type="molecule type" value="Genomic_DNA"/>
</dbReference>
<evidence type="ECO:0000256" key="2">
    <source>
        <dbReference type="SAM" id="Phobius"/>
    </source>
</evidence>
<proteinExistence type="predicted"/>
<feature type="transmembrane region" description="Helical" evidence="2">
    <location>
        <begin position="123"/>
        <end position="142"/>
    </location>
</feature>
<feature type="compositionally biased region" description="Low complexity" evidence="1">
    <location>
        <begin position="1"/>
        <end position="14"/>
    </location>
</feature>
<organism evidence="3 4">
    <name type="scientific">Blastococcus jejuensis</name>
    <dbReference type="NCBI Taxonomy" id="351224"/>
    <lineage>
        <taxon>Bacteria</taxon>
        <taxon>Bacillati</taxon>
        <taxon>Actinomycetota</taxon>
        <taxon>Actinomycetes</taxon>
        <taxon>Geodermatophilales</taxon>
        <taxon>Geodermatophilaceae</taxon>
        <taxon>Blastococcus</taxon>
    </lineage>
</organism>
<protein>
    <submittedName>
        <fullName evidence="3">Uncharacterized protein</fullName>
    </submittedName>
</protein>
<feature type="region of interest" description="Disordered" evidence="1">
    <location>
        <begin position="1"/>
        <end position="55"/>
    </location>
</feature>
<evidence type="ECO:0000313" key="4">
    <source>
        <dbReference type="Proteomes" id="UP001499924"/>
    </source>
</evidence>